<feature type="coiled-coil region" evidence="1">
    <location>
        <begin position="25"/>
        <end position="94"/>
    </location>
</feature>
<proteinExistence type="predicted"/>
<reference evidence="3 4" key="1">
    <citation type="journal article" date="2024" name="G3 (Bethesda)">
        <title>Genome assembly of Hibiscus sabdariffa L. provides insights into metabolisms of medicinal natural products.</title>
        <authorList>
            <person name="Kim T."/>
        </authorList>
    </citation>
    <scope>NUCLEOTIDE SEQUENCE [LARGE SCALE GENOMIC DNA]</scope>
    <source>
        <strain evidence="3">TK-2024</strain>
        <tissue evidence="3">Old leaves</tissue>
    </source>
</reference>
<dbReference type="Proteomes" id="UP001396334">
    <property type="component" value="Unassembled WGS sequence"/>
</dbReference>
<evidence type="ECO:0000256" key="1">
    <source>
        <dbReference type="SAM" id="Coils"/>
    </source>
</evidence>
<keyword evidence="4" id="KW-1185">Reference proteome</keyword>
<evidence type="ECO:0000313" key="4">
    <source>
        <dbReference type="Proteomes" id="UP001396334"/>
    </source>
</evidence>
<feature type="coiled-coil region" evidence="1">
    <location>
        <begin position="785"/>
        <end position="899"/>
    </location>
</feature>
<feature type="region of interest" description="Disordered" evidence="2">
    <location>
        <begin position="1284"/>
        <end position="1307"/>
    </location>
</feature>
<dbReference type="EMBL" id="JBBPBN010000022">
    <property type="protein sequence ID" value="KAK9012011.1"/>
    <property type="molecule type" value="Genomic_DNA"/>
</dbReference>
<gene>
    <name evidence="3" type="ORF">V6N11_040082</name>
</gene>
<dbReference type="PANTHER" id="PTHR45287:SF4">
    <property type="entry name" value="OS03G0691500 PROTEIN"/>
    <property type="match status" value="1"/>
</dbReference>
<feature type="coiled-coil region" evidence="1">
    <location>
        <begin position="1076"/>
        <end position="1110"/>
    </location>
</feature>
<comment type="caution">
    <text evidence="3">The sequence shown here is derived from an EMBL/GenBank/DDBJ whole genome shotgun (WGS) entry which is preliminary data.</text>
</comment>
<evidence type="ECO:0000256" key="2">
    <source>
        <dbReference type="SAM" id="MobiDB-lite"/>
    </source>
</evidence>
<accession>A0ABR2RGE1</accession>
<dbReference type="PANTHER" id="PTHR45287">
    <property type="entry name" value="OS03G0691500 PROTEIN"/>
    <property type="match status" value="1"/>
</dbReference>
<feature type="region of interest" description="Disordered" evidence="2">
    <location>
        <begin position="1149"/>
        <end position="1176"/>
    </location>
</feature>
<dbReference type="InterPro" id="IPR040262">
    <property type="entry name" value="At4g38062-like"/>
</dbReference>
<feature type="coiled-coil region" evidence="1">
    <location>
        <begin position="1190"/>
        <end position="1224"/>
    </location>
</feature>
<evidence type="ECO:0000313" key="3">
    <source>
        <dbReference type="EMBL" id="KAK9012011.1"/>
    </source>
</evidence>
<organism evidence="3 4">
    <name type="scientific">Hibiscus sabdariffa</name>
    <name type="common">roselle</name>
    <dbReference type="NCBI Taxonomy" id="183260"/>
    <lineage>
        <taxon>Eukaryota</taxon>
        <taxon>Viridiplantae</taxon>
        <taxon>Streptophyta</taxon>
        <taxon>Embryophyta</taxon>
        <taxon>Tracheophyta</taxon>
        <taxon>Spermatophyta</taxon>
        <taxon>Magnoliopsida</taxon>
        <taxon>eudicotyledons</taxon>
        <taxon>Gunneridae</taxon>
        <taxon>Pentapetalae</taxon>
        <taxon>rosids</taxon>
        <taxon>malvids</taxon>
        <taxon>Malvales</taxon>
        <taxon>Malvaceae</taxon>
        <taxon>Malvoideae</taxon>
        <taxon>Hibiscus</taxon>
    </lineage>
</organism>
<keyword evidence="1" id="KW-0175">Coiled coil</keyword>
<feature type="coiled-coil region" evidence="1">
    <location>
        <begin position="1016"/>
        <end position="1050"/>
    </location>
</feature>
<sequence length="1307" mass="152192">MCKTRPGTREKSSTGAILEQGNMAMEKVYEELDKVKVENEKLRADLKSKAEICEHLKKIQIELLTKIQESSSKIEKHTEQLLEKEEEISVVKQANEDLKYSLYDKETLVKHLNAANDKTRVERDENNQKWEQENRQLLLALDEANEKSVDLEQKINVLRAEIKGLKAHLSVSQSKCSEAEKKAKNLEELRERDDLLAMVEEGRRKVEDQLKWKKEQFKHLEEAYDKLRDQFNVSKNKREQEKSMLLDEVSSLQTRLDSQTRITRDLENRLEMCNQALAREETQRKYLEVEISEFKIRFGNIFSECQDAKSQLDCLNLQRENEVAALRHLLGTKESFCKETEYRAGKLEQENEELLASLKELQEARIQEARSSSSLLKLQNKLKSVEQMHEECSANLQAKEAEWNYQREEMARKLSKYSSQLGSKDVALKVLEMKLEDYLSSATQLKLQYEEVSVMLLLLKSGMSEAQPKLSNAEAERGLHEKERIKNLSVMRQQLEMKNTALTRAQRDIAEECERTAVLSKRVETLEQLDDMHQLIQKEFNRCKEMVEESSWCQLWLKEQCLQVDNDSKEKIRQVCEALDVTNSKLAEEREKVESLLRRVESLNLIEGQWLITQKELESYKERLEEASRRQTHLEEQALQMENESREKLKEVCKDLDKTKSELTEEQERTASLIKRVESLDHIEDQWLQTQKELEKYKEMLEEASMSKCQLEEQVALMKSEFGEKLRVIYDALETANLELVEERERTTSLMKRLESSHHLEEQCVPRQEELDRYKKMFEESPSCQLQLEEQNTELKEICNALEKENSKLMVKICEGHEIELELCIWKCIAEELKVDFEEGQELCKELETSLLAQLKVGKISKQEKDDLVRITQKKEGRIVNLQQQIVTIEKEVKTRELEAKTFAEESILEITRDHNKIIEDIQKEIELLVEESFRRELEGVAFAHIGAERKIEHEKENLLQLVKNKDHRINGLIQVVRSMEEDFNSSLSSFSSQLADKQAQINLVHEAWEKIVTDNILAKLEMEEKQLMIEELEDDIHNVQEKLLLQEKFLSDSKKLALTIEAELEAKHLEMNNLTDQMEARLRTSEALVDNLKSEKTNLLKDIMKLSMDREILFGFIGGLSDGISEFSREDAQLMGFLERIVQSFDNNNPSDFKGSGELSDSRKENKNSILPSPETKMEAKHLEMKNLTDHMEARLKASEALIDELKSENTDFLKDIRKLSMDREFLLEFIEGLGERISELSTEDAQLMGFLGRTVQSFDNNPSDIKGSDELLDSLKENKNCLLSSPSTNKPHLVIEERSPLTQLN</sequence>
<feature type="coiled-coil region" evidence="1">
    <location>
        <begin position="579"/>
        <end position="700"/>
    </location>
</feature>
<name>A0ABR2RGE1_9ROSI</name>
<feature type="coiled-coil region" evidence="1">
    <location>
        <begin position="337"/>
        <end position="402"/>
    </location>
</feature>
<feature type="coiled-coil region" evidence="1">
    <location>
        <begin position="127"/>
        <end position="237"/>
    </location>
</feature>
<protein>
    <submittedName>
        <fullName evidence="3">Uncharacterized protein</fullName>
    </submittedName>
</protein>